<dbReference type="AlphaFoldDB" id="A0A8H4QPU3"/>
<feature type="compositionally biased region" description="Acidic residues" evidence="1">
    <location>
        <begin position="166"/>
        <end position="186"/>
    </location>
</feature>
<feature type="compositionally biased region" description="Basic and acidic residues" evidence="1">
    <location>
        <begin position="27"/>
        <end position="36"/>
    </location>
</feature>
<comment type="caution">
    <text evidence="2">The sequence shown here is derived from an EMBL/GenBank/DDBJ whole genome shotgun (WGS) entry which is preliminary data.</text>
</comment>
<feature type="region of interest" description="Disordered" evidence="1">
    <location>
        <begin position="1"/>
        <end position="39"/>
    </location>
</feature>
<keyword evidence="3" id="KW-1185">Reference proteome</keyword>
<feature type="compositionally biased region" description="Basic and acidic residues" evidence="1">
    <location>
        <begin position="65"/>
        <end position="77"/>
    </location>
</feature>
<proteinExistence type="predicted"/>
<feature type="region of interest" description="Disordered" evidence="1">
    <location>
        <begin position="58"/>
        <end position="86"/>
    </location>
</feature>
<organism evidence="2 3">
    <name type="scientific">Agrocybe pediades</name>
    <dbReference type="NCBI Taxonomy" id="84607"/>
    <lineage>
        <taxon>Eukaryota</taxon>
        <taxon>Fungi</taxon>
        <taxon>Dikarya</taxon>
        <taxon>Basidiomycota</taxon>
        <taxon>Agaricomycotina</taxon>
        <taxon>Agaricomycetes</taxon>
        <taxon>Agaricomycetidae</taxon>
        <taxon>Agaricales</taxon>
        <taxon>Agaricineae</taxon>
        <taxon>Strophariaceae</taxon>
        <taxon>Agrocybe</taxon>
    </lineage>
</organism>
<feature type="compositionally biased region" description="Basic and acidic residues" evidence="1">
    <location>
        <begin position="152"/>
        <end position="165"/>
    </location>
</feature>
<sequence length="186" mass="19765">MPPKAKRAAEESKEEASRATKVAKTTKNGDAKKESAKAALTTEEFTQKALPIHVNITHSPPTILREGEIDSEGKEEVVTETENATSATTSDVGFIGNLTLVPGSFSTGSYGWKGSKRLTVELQGGELDADGKQEKVQVMLSINATVLGSKPSKSDKPKSGKKKSEDEDEADAEVDADEVASDEAKE</sequence>
<reference evidence="2 3" key="1">
    <citation type="submission" date="2019-12" db="EMBL/GenBank/DDBJ databases">
        <authorList>
            <person name="Floudas D."/>
            <person name="Bentzer J."/>
            <person name="Ahren D."/>
            <person name="Johansson T."/>
            <person name="Persson P."/>
            <person name="Tunlid A."/>
        </authorList>
    </citation>
    <scope>NUCLEOTIDE SEQUENCE [LARGE SCALE GENOMIC DNA]</scope>
    <source>
        <strain evidence="2 3">CBS 102.39</strain>
    </source>
</reference>
<evidence type="ECO:0000313" key="2">
    <source>
        <dbReference type="EMBL" id="KAF4614948.1"/>
    </source>
</evidence>
<name>A0A8H4QPU3_9AGAR</name>
<dbReference type="Proteomes" id="UP000521872">
    <property type="component" value="Unassembled WGS sequence"/>
</dbReference>
<accession>A0A8H4QPU3</accession>
<dbReference type="EMBL" id="JAACJL010000044">
    <property type="protein sequence ID" value="KAF4614948.1"/>
    <property type="molecule type" value="Genomic_DNA"/>
</dbReference>
<gene>
    <name evidence="2" type="ORF">D9613_003324</name>
</gene>
<feature type="region of interest" description="Disordered" evidence="1">
    <location>
        <begin position="144"/>
        <end position="186"/>
    </location>
</feature>
<protein>
    <submittedName>
        <fullName evidence="2">Uncharacterized protein</fullName>
    </submittedName>
</protein>
<evidence type="ECO:0000256" key="1">
    <source>
        <dbReference type="SAM" id="MobiDB-lite"/>
    </source>
</evidence>
<feature type="compositionally biased region" description="Basic and acidic residues" evidence="1">
    <location>
        <begin position="7"/>
        <end position="18"/>
    </location>
</feature>
<evidence type="ECO:0000313" key="3">
    <source>
        <dbReference type="Proteomes" id="UP000521872"/>
    </source>
</evidence>